<keyword evidence="3" id="KW-0349">Heme</keyword>
<proteinExistence type="inferred from homology"/>
<keyword evidence="3" id="KW-0408">Iron</keyword>
<comment type="cofactor">
    <cofactor evidence="1">
        <name>heme</name>
        <dbReference type="ChEBI" id="CHEBI:30413"/>
    </cofactor>
</comment>
<keyword evidence="3" id="KW-0560">Oxidoreductase</keyword>
<reference evidence="5" key="1">
    <citation type="journal article" date="2019" name="Int. J. Syst. Evol. Microbiol.">
        <title>The Global Catalogue of Microorganisms (GCM) 10K type strain sequencing project: providing services to taxonomists for standard genome sequencing and annotation.</title>
        <authorList>
            <consortium name="The Broad Institute Genomics Platform"/>
            <consortium name="The Broad Institute Genome Sequencing Center for Infectious Disease"/>
            <person name="Wu L."/>
            <person name="Ma J."/>
        </authorList>
    </citation>
    <scope>NUCLEOTIDE SEQUENCE [LARGE SCALE GENOMIC DNA]</scope>
    <source>
        <strain evidence="5">JCM 17342</strain>
    </source>
</reference>
<protein>
    <submittedName>
        <fullName evidence="4">Cytochrome P450</fullName>
    </submittedName>
</protein>
<dbReference type="InterPro" id="IPR002401">
    <property type="entry name" value="Cyt_P450_E_grp-I"/>
</dbReference>
<dbReference type="InterPro" id="IPR050121">
    <property type="entry name" value="Cytochrome_P450_monoxygenase"/>
</dbReference>
<evidence type="ECO:0000313" key="5">
    <source>
        <dbReference type="Proteomes" id="UP001501747"/>
    </source>
</evidence>
<evidence type="ECO:0000313" key="4">
    <source>
        <dbReference type="EMBL" id="GAA4019940.1"/>
    </source>
</evidence>
<keyword evidence="3" id="KW-0479">Metal-binding</keyword>
<keyword evidence="3" id="KW-0503">Monooxygenase</keyword>
<sequence>MISWPLLGHLPAMARGPFAFLASLSRRGDLVRVDVGTLPVYALTSPELIHRVLVTDARDYTKGRLFDRVRPLLGSGLVTADRETHQRQRRLVQPAFHRARMPGYAEVVRRRAHALVESWQAGQTVAVDKAMHELTLGAITETMFSAEPTEAAIAEIHRSLPVISRNTAIRALAPKALDRVPIRAHRDFDTASRRLRAVLEEIISHYHARGIDRGDLLSLLLSTPMSDAQVRDELITILLAGTETSAAALSWAFHHLGQHPEIAARVREEPPCAERVLDEVLRLHSVPLVMRRALVPVQLAGRELPAGTELVISPYALHRDPRWYPEPQRFDPDRAPPPAGAFLPFGEGARKCIGDTFARTEMTIVLTTVLRRWRLDPVPGHRVREVFAGVPHPRSLPMIVAQPR</sequence>
<dbReference type="Gene3D" id="1.10.630.10">
    <property type="entry name" value="Cytochrome P450"/>
    <property type="match status" value="1"/>
</dbReference>
<keyword evidence="5" id="KW-1185">Reference proteome</keyword>
<dbReference type="Pfam" id="PF00067">
    <property type="entry name" value="p450"/>
    <property type="match status" value="1"/>
</dbReference>
<comment type="caution">
    <text evidence="4">The sequence shown here is derived from an EMBL/GenBank/DDBJ whole genome shotgun (WGS) entry which is preliminary data.</text>
</comment>
<dbReference type="EMBL" id="BAABAL010000018">
    <property type="protein sequence ID" value="GAA4019940.1"/>
    <property type="molecule type" value="Genomic_DNA"/>
</dbReference>
<dbReference type="InterPro" id="IPR001128">
    <property type="entry name" value="Cyt_P450"/>
</dbReference>
<evidence type="ECO:0000256" key="1">
    <source>
        <dbReference type="ARBA" id="ARBA00001971"/>
    </source>
</evidence>
<comment type="similarity">
    <text evidence="2 3">Belongs to the cytochrome P450 family.</text>
</comment>
<dbReference type="Proteomes" id="UP001501747">
    <property type="component" value="Unassembled WGS sequence"/>
</dbReference>
<dbReference type="SUPFAM" id="SSF48264">
    <property type="entry name" value="Cytochrome P450"/>
    <property type="match status" value="1"/>
</dbReference>
<evidence type="ECO:0000256" key="3">
    <source>
        <dbReference type="RuleBase" id="RU000461"/>
    </source>
</evidence>
<dbReference type="PROSITE" id="PS00086">
    <property type="entry name" value="CYTOCHROME_P450"/>
    <property type="match status" value="1"/>
</dbReference>
<dbReference type="RefSeq" id="WP_344879132.1">
    <property type="nucleotide sequence ID" value="NZ_BAABAL010000018.1"/>
</dbReference>
<evidence type="ECO:0000256" key="2">
    <source>
        <dbReference type="ARBA" id="ARBA00010617"/>
    </source>
</evidence>
<dbReference type="PRINTS" id="PR00385">
    <property type="entry name" value="P450"/>
</dbReference>
<dbReference type="PANTHER" id="PTHR24305">
    <property type="entry name" value="CYTOCHROME P450"/>
    <property type="match status" value="1"/>
</dbReference>
<name>A0ABP7T2W4_9PSEU</name>
<accession>A0ABP7T2W4</accession>
<dbReference type="InterPro" id="IPR036396">
    <property type="entry name" value="Cyt_P450_sf"/>
</dbReference>
<gene>
    <name evidence="4" type="ORF">GCM10022247_49690</name>
</gene>
<organism evidence="4 5">
    <name type="scientific">Allokutzneria multivorans</name>
    <dbReference type="NCBI Taxonomy" id="1142134"/>
    <lineage>
        <taxon>Bacteria</taxon>
        <taxon>Bacillati</taxon>
        <taxon>Actinomycetota</taxon>
        <taxon>Actinomycetes</taxon>
        <taxon>Pseudonocardiales</taxon>
        <taxon>Pseudonocardiaceae</taxon>
        <taxon>Allokutzneria</taxon>
    </lineage>
</organism>
<dbReference type="InterPro" id="IPR017972">
    <property type="entry name" value="Cyt_P450_CS"/>
</dbReference>
<dbReference type="PRINTS" id="PR00463">
    <property type="entry name" value="EP450I"/>
</dbReference>
<dbReference type="PANTHER" id="PTHR24305:SF166">
    <property type="entry name" value="CYTOCHROME P450 12A4, MITOCHONDRIAL-RELATED"/>
    <property type="match status" value="1"/>
</dbReference>